<feature type="chain" id="PRO_5030943274" evidence="2">
    <location>
        <begin position="22"/>
        <end position="217"/>
    </location>
</feature>
<proteinExistence type="predicted"/>
<keyword evidence="1 2" id="KW-0732">Signal</keyword>
<dbReference type="AlphaFoldDB" id="A0A7X1B1H6"/>
<dbReference type="InterPro" id="IPR027385">
    <property type="entry name" value="Beta-barrel_OMP"/>
</dbReference>
<feature type="domain" description="Outer membrane protein beta-barrel" evidence="3">
    <location>
        <begin position="43"/>
        <end position="195"/>
    </location>
</feature>
<keyword evidence="5" id="KW-1185">Reference proteome</keyword>
<dbReference type="Gene3D" id="2.40.160.20">
    <property type="match status" value="1"/>
</dbReference>
<dbReference type="SUPFAM" id="SSF56925">
    <property type="entry name" value="OMPA-like"/>
    <property type="match status" value="1"/>
</dbReference>
<comment type="caution">
    <text evidence="4">The sequence shown here is derived from an EMBL/GenBank/DDBJ whole genome shotgun (WGS) entry which is preliminary data.</text>
</comment>
<dbReference type="InterPro" id="IPR011250">
    <property type="entry name" value="OMP/PagP_B-barrel"/>
</dbReference>
<dbReference type="RefSeq" id="WP_185694502.1">
    <property type="nucleotide sequence ID" value="NZ_JACHVA010000134.1"/>
</dbReference>
<protein>
    <submittedName>
        <fullName evidence="4">Outer membrane beta-barrel protein</fullName>
    </submittedName>
</protein>
<evidence type="ECO:0000259" key="3">
    <source>
        <dbReference type="Pfam" id="PF13505"/>
    </source>
</evidence>
<sequence>MTMKNTLSYSLLAALSLSPLAAQVDMELDPMEDEMMEPETIWRNTYVSAVGMWVDNNTDGTLGGGVRVGWKFQGPEPYYISTDVEFEATYWQIDNGVKYGFENGTAKTKNLPMMVNMRVNIPLSNTGLFLYGGGGAGISYIDIKGTSPLGQSVDDSGAVFTYAFFAGIGVDLTERANLRAGYRSLWLSDDTFNDGSVDVKMDTERNDIFELSVRIEF</sequence>
<organism evidence="4 5">
    <name type="scientific">Puniceicoccus vermicola</name>
    <dbReference type="NCBI Taxonomy" id="388746"/>
    <lineage>
        <taxon>Bacteria</taxon>
        <taxon>Pseudomonadati</taxon>
        <taxon>Verrucomicrobiota</taxon>
        <taxon>Opitutia</taxon>
        <taxon>Puniceicoccales</taxon>
        <taxon>Puniceicoccaceae</taxon>
        <taxon>Puniceicoccus</taxon>
    </lineage>
</organism>
<reference evidence="4 5" key="1">
    <citation type="submission" date="2020-07" db="EMBL/GenBank/DDBJ databases">
        <authorList>
            <person name="Feng X."/>
        </authorList>
    </citation>
    <scope>NUCLEOTIDE SEQUENCE [LARGE SCALE GENOMIC DNA]</scope>
    <source>
        <strain evidence="4 5">JCM14086</strain>
    </source>
</reference>
<evidence type="ECO:0000313" key="5">
    <source>
        <dbReference type="Proteomes" id="UP000525652"/>
    </source>
</evidence>
<evidence type="ECO:0000313" key="4">
    <source>
        <dbReference type="EMBL" id="MBC2603884.1"/>
    </source>
</evidence>
<evidence type="ECO:0000256" key="2">
    <source>
        <dbReference type="SAM" id="SignalP"/>
    </source>
</evidence>
<gene>
    <name evidence="4" type="ORF">H5P30_19060</name>
</gene>
<evidence type="ECO:0000256" key="1">
    <source>
        <dbReference type="ARBA" id="ARBA00022729"/>
    </source>
</evidence>
<dbReference type="EMBL" id="JACHVA010000134">
    <property type="protein sequence ID" value="MBC2603884.1"/>
    <property type="molecule type" value="Genomic_DNA"/>
</dbReference>
<feature type="signal peptide" evidence="2">
    <location>
        <begin position="1"/>
        <end position="21"/>
    </location>
</feature>
<name>A0A7X1B1H6_9BACT</name>
<dbReference type="Proteomes" id="UP000525652">
    <property type="component" value="Unassembled WGS sequence"/>
</dbReference>
<dbReference type="Pfam" id="PF13505">
    <property type="entry name" value="OMP_b-brl"/>
    <property type="match status" value="1"/>
</dbReference>
<accession>A0A7X1B1H6</accession>